<evidence type="ECO:0008006" key="3">
    <source>
        <dbReference type="Google" id="ProtNLM"/>
    </source>
</evidence>
<proteinExistence type="predicted"/>
<sequence>MFSSNVKEICAQKAKICPEHKVHAKLYGVSLVVDEQEETVKSSRESYGDDAVGYVQLKRECNICTVKCRVCPEHKVRSKPYTVTIIVDEKNSVIISSQCHDCAASAGGCKHAVAFDVVASKKRRAVMHTGTMLLEKVRTIQGGNNIEMYNNNRISQRTCFTSSDASVFKFVEKASVLNIRNCELLRLVKRLKNIHDTRAAAACGMS</sequence>
<dbReference type="AlphaFoldDB" id="A0A4C1VP03"/>
<name>A0A4C1VP03_EUMVA</name>
<dbReference type="EMBL" id="BGZK01000389">
    <property type="protein sequence ID" value="GBP40856.1"/>
    <property type="molecule type" value="Genomic_DNA"/>
</dbReference>
<dbReference type="PANTHER" id="PTHR39953">
    <property type="entry name" value="RE54151P"/>
    <property type="match status" value="1"/>
</dbReference>
<keyword evidence="2" id="KW-1185">Reference proteome</keyword>
<dbReference type="PANTHER" id="PTHR39953:SF1">
    <property type="entry name" value="RE54151P"/>
    <property type="match status" value="1"/>
</dbReference>
<protein>
    <recommendedName>
        <fullName evidence="3">SWIM-type domain-containing protein</fullName>
    </recommendedName>
</protein>
<gene>
    <name evidence="1" type="ORF">EVAR_88917_1</name>
</gene>
<evidence type="ECO:0000313" key="2">
    <source>
        <dbReference type="Proteomes" id="UP000299102"/>
    </source>
</evidence>
<organism evidence="1 2">
    <name type="scientific">Eumeta variegata</name>
    <name type="common">Bagworm moth</name>
    <name type="synonym">Eumeta japonica</name>
    <dbReference type="NCBI Taxonomy" id="151549"/>
    <lineage>
        <taxon>Eukaryota</taxon>
        <taxon>Metazoa</taxon>
        <taxon>Ecdysozoa</taxon>
        <taxon>Arthropoda</taxon>
        <taxon>Hexapoda</taxon>
        <taxon>Insecta</taxon>
        <taxon>Pterygota</taxon>
        <taxon>Neoptera</taxon>
        <taxon>Endopterygota</taxon>
        <taxon>Lepidoptera</taxon>
        <taxon>Glossata</taxon>
        <taxon>Ditrysia</taxon>
        <taxon>Tineoidea</taxon>
        <taxon>Psychidae</taxon>
        <taxon>Oiketicinae</taxon>
        <taxon>Eumeta</taxon>
    </lineage>
</organism>
<comment type="caution">
    <text evidence="1">The sequence shown here is derived from an EMBL/GenBank/DDBJ whole genome shotgun (WGS) entry which is preliminary data.</text>
</comment>
<reference evidence="1 2" key="1">
    <citation type="journal article" date="2019" name="Commun. Biol.">
        <title>The bagworm genome reveals a unique fibroin gene that provides high tensile strength.</title>
        <authorList>
            <person name="Kono N."/>
            <person name="Nakamura H."/>
            <person name="Ohtoshi R."/>
            <person name="Tomita M."/>
            <person name="Numata K."/>
            <person name="Arakawa K."/>
        </authorList>
    </citation>
    <scope>NUCLEOTIDE SEQUENCE [LARGE SCALE GENOMIC DNA]</scope>
</reference>
<evidence type="ECO:0000313" key="1">
    <source>
        <dbReference type="EMBL" id="GBP40856.1"/>
    </source>
</evidence>
<accession>A0A4C1VP03</accession>
<dbReference type="OrthoDB" id="261614at2759"/>
<dbReference type="Proteomes" id="UP000299102">
    <property type="component" value="Unassembled WGS sequence"/>
</dbReference>